<dbReference type="InterPro" id="IPR016166">
    <property type="entry name" value="FAD-bd_PCMH"/>
</dbReference>
<dbReference type="InterPro" id="IPR016167">
    <property type="entry name" value="FAD-bd_PCMH_sub1"/>
</dbReference>
<dbReference type="Gene3D" id="3.30.390.50">
    <property type="entry name" value="CO dehydrogenase flavoprotein, C-terminal domain"/>
    <property type="match status" value="1"/>
</dbReference>
<dbReference type="InterPro" id="IPR002346">
    <property type="entry name" value="Mopterin_DH_FAD-bd"/>
</dbReference>
<accession>A0ABN7UWW0</accession>
<dbReference type="InterPro" id="IPR001041">
    <property type="entry name" value="2Fe-2S_ferredoxin-type"/>
</dbReference>
<dbReference type="InterPro" id="IPR036884">
    <property type="entry name" value="2Fe-2S-bd_dom_sf"/>
</dbReference>
<dbReference type="InterPro" id="IPR036683">
    <property type="entry name" value="CO_DH_flav_C_dom_sf"/>
</dbReference>
<dbReference type="InterPro" id="IPR002888">
    <property type="entry name" value="2Fe-2S-bd"/>
</dbReference>
<keyword evidence="5" id="KW-0285">Flavoprotein</keyword>
<dbReference type="Gene3D" id="3.30.465.10">
    <property type="match status" value="1"/>
</dbReference>
<protein>
    <submittedName>
        <fullName evidence="15">7049_t:CDS:1</fullName>
    </submittedName>
</protein>
<dbReference type="Gene3D" id="1.10.150.120">
    <property type="entry name" value="[2Fe-2S]-binding domain"/>
    <property type="match status" value="1"/>
</dbReference>
<dbReference type="PROSITE" id="PS00559">
    <property type="entry name" value="MOLYBDOPTERIN_EUK"/>
    <property type="match status" value="1"/>
</dbReference>
<dbReference type="SMART" id="SM01092">
    <property type="entry name" value="CO_deh_flav_C"/>
    <property type="match status" value="1"/>
</dbReference>
<evidence type="ECO:0000256" key="5">
    <source>
        <dbReference type="ARBA" id="ARBA00022630"/>
    </source>
</evidence>
<evidence type="ECO:0000259" key="14">
    <source>
        <dbReference type="PROSITE" id="PS51387"/>
    </source>
</evidence>
<dbReference type="SUPFAM" id="SSF54292">
    <property type="entry name" value="2Fe-2S ferredoxin-like"/>
    <property type="match status" value="1"/>
</dbReference>
<gene>
    <name evidence="15" type="ORF">GMARGA_LOCUS11670</name>
</gene>
<keyword evidence="16" id="KW-1185">Reference proteome</keyword>
<keyword evidence="6" id="KW-0001">2Fe-2S</keyword>
<dbReference type="Gene3D" id="3.90.1170.50">
    <property type="entry name" value="Aldehyde oxidase/xanthine dehydrogenase, a/b hammerhead"/>
    <property type="match status" value="1"/>
</dbReference>
<keyword evidence="9" id="KW-0560">Oxidoreductase</keyword>
<sequence length="1297" mass="143824">MTFKNKLRFYLNGTSVEIDNPDPDITLLNYVRSIGLTGTKLGCGEGGCGACTIMISSYDKTLGKISHISANACLTPLCSVDGTFNFAAWVNSIFSFIHSLIGNLNIVNIWVKNLLCLCSSQCGFCTPGVVMSLYSLLRNNPNPSEEEAEECFDGNLCRCTGYRPILDAAKTFANNTCVETNGQHEPQENVGCGKADCCKLNNVDTTFSHNFSQIQFKKYDATQELIFPPSLMKYTPEPLHFHSSNSKWFRPVNLDQLLSLKAEYPNATLVSGNTRIGIETKFENIKHDVQIYVGDISELKSWEFKEDGLSLGANITISNVQTVLKEACNYYKPHQIQIFEALLENLKRFATNQIRNTSTLAGNIIANSSTSDLIPLLLSSKSIFSLTSLQSTLKKVDLFLLSEILEKIFIPCSNHGQYVRAYKQSKKHYGSRAIVNAGLSVVLEHNSHVQEACFVFGGMSRAIVRAPNAENFIVGKRWGDENVLEQLIEILCEEFQLSFSVTGGMATYRKTLVIGFINKFWYDVTKSANIATLSPDIENSIGEIKRSISKGSQTIGRPDKDNKIVGKPISHASAMKQTTGQAIYLDDIPKIEGELYGAFVTSQKAHAKILNIDPSQALNVPGVKGFFSAKDVPGKNSWGQIIGLLVAETKKIAQEAKDLVKIEYEELPYILTIEEAIEQNSYFQMTPQLARGDVEKGFQEADYIFEGEARSGAQEHFYMETNAALVIPKEDDEFEVHSGTQNPASTQGNIAGVLGIAANKVTCRVKRVGGAFGGKETKGFFISMALAVGAWHLKKPIRCMLDRNEDIIITGQRHPFLGKWKVGLNKDGKILAYDLKFYLNCGGTSDVSIIVAQCATHAFDGSYYIPNVRFIGYPCKTNIHSHTAFRGFGKPQALFITESMLNDVAERIGIDVNELRERNLYVEGQKTPYNQTLENWCLPSVYQQVKETSEFEKRKNEIEEFNSNNKWRKRGIALIPLKFGVAFPLLFLNQAGALVHIYLDGSVLISHGGIEMGQGLNTKMLQIASEALDVPINTGKKIFYNCIFIHLMESATNLVINSTSTAASTGSDLNGYAVHNACKILAEKLKPYREKMPDKSFEEIVKAAYNDRVNLSANGFYKTPDIGYDFEKNEATVYPYYTTGAACSEVEIDSLTGDHIILRTDICMDIGRSLNYALDVGQIEGGFIQGVGWCTNEQSLHFPNGNLDIPQDFRIYTYEGAKSSNIKSIHSSKGIGEPPLLLGCTVFFAIRQAIKAARKCNNNNTPVALRLPATPERVRIACDDDIVRKCKVEKKDDEVPW</sequence>
<dbReference type="InterPro" id="IPR000674">
    <property type="entry name" value="Ald_Oxase/Xan_DH_a/b"/>
</dbReference>
<dbReference type="InterPro" id="IPR016208">
    <property type="entry name" value="Ald_Oxase/xanthine_DH-like"/>
</dbReference>
<dbReference type="Pfam" id="PF02738">
    <property type="entry name" value="MoCoBD_1"/>
    <property type="match status" value="1"/>
</dbReference>
<evidence type="ECO:0000256" key="6">
    <source>
        <dbReference type="ARBA" id="ARBA00022714"/>
    </source>
</evidence>
<dbReference type="InterPro" id="IPR005107">
    <property type="entry name" value="CO_DH_flav_C"/>
</dbReference>
<dbReference type="SUPFAM" id="SSF55447">
    <property type="entry name" value="CO dehydrogenase flavoprotein C-terminal domain-like"/>
    <property type="match status" value="1"/>
</dbReference>
<proteinExistence type="inferred from homology"/>
<comment type="cofactor">
    <cofactor evidence="2">
        <name>FAD</name>
        <dbReference type="ChEBI" id="CHEBI:57692"/>
    </cofactor>
</comment>
<evidence type="ECO:0000259" key="13">
    <source>
        <dbReference type="PROSITE" id="PS51085"/>
    </source>
</evidence>
<dbReference type="Pfam" id="PF00941">
    <property type="entry name" value="FAD_binding_5"/>
    <property type="match status" value="1"/>
</dbReference>
<dbReference type="Pfam" id="PF03450">
    <property type="entry name" value="CO_deh_flav_C"/>
    <property type="match status" value="1"/>
</dbReference>
<dbReference type="Pfam" id="PF00111">
    <property type="entry name" value="Fer2"/>
    <property type="match status" value="1"/>
</dbReference>
<keyword evidence="7" id="KW-0479">Metal-binding</keyword>
<evidence type="ECO:0000313" key="15">
    <source>
        <dbReference type="EMBL" id="CAG8693530.1"/>
    </source>
</evidence>
<feature type="domain" description="2Fe-2S ferredoxin-type" evidence="13">
    <location>
        <begin position="5"/>
        <end position="90"/>
    </location>
</feature>
<comment type="cofactor">
    <cofactor evidence="12">
        <name>[2Fe-2S] cluster</name>
        <dbReference type="ChEBI" id="CHEBI:190135"/>
    </cofactor>
</comment>
<feature type="domain" description="FAD-binding PCMH-type" evidence="14">
    <location>
        <begin position="241"/>
        <end position="415"/>
    </location>
</feature>
<reference evidence="15 16" key="1">
    <citation type="submission" date="2021-06" db="EMBL/GenBank/DDBJ databases">
        <authorList>
            <person name="Kallberg Y."/>
            <person name="Tangrot J."/>
            <person name="Rosling A."/>
        </authorList>
    </citation>
    <scope>NUCLEOTIDE SEQUENCE [LARGE SCALE GENOMIC DNA]</scope>
    <source>
        <strain evidence="15 16">120-4 pot B 10/14</strain>
    </source>
</reference>
<evidence type="ECO:0000256" key="4">
    <source>
        <dbReference type="ARBA" id="ARBA00022505"/>
    </source>
</evidence>
<keyword evidence="10" id="KW-0408">Iron</keyword>
<comment type="similarity">
    <text evidence="3">Belongs to the xanthine dehydrogenase family.</text>
</comment>
<evidence type="ECO:0000256" key="1">
    <source>
        <dbReference type="ARBA" id="ARBA00001924"/>
    </source>
</evidence>
<keyword evidence="4" id="KW-0500">Molybdenum</keyword>
<dbReference type="InterPro" id="IPR046867">
    <property type="entry name" value="AldOxase/xan_DH_MoCoBD2"/>
</dbReference>
<dbReference type="InterPro" id="IPR036318">
    <property type="entry name" value="FAD-bd_PCMH-like_sf"/>
</dbReference>
<evidence type="ECO:0000313" key="16">
    <source>
        <dbReference type="Proteomes" id="UP000789901"/>
    </source>
</evidence>
<dbReference type="PANTHER" id="PTHR45444:SF3">
    <property type="entry name" value="XANTHINE DEHYDROGENASE"/>
    <property type="match status" value="1"/>
</dbReference>
<dbReference type="InterPro" id="IPR006058">
    <property type="entry name" value="2Fe2S_fd_BS"/>
</dbReference>
<dbReference type="PANTHER" id="PTHR45444">
    <property type="entry name" value="XANTHINE DEHYDROGENASE"/>
    <property type="match status" value="1"/>
</dbReference>
<organism evidence="15 16">
    <name type="scientific">Gigaspora margarita</name>
    <dbReference type="NCBI Taxonomy" id="4874"/>
    <lineage>
        <taxon>Eukaryota</taxon>
        <taxon>Fungi</taxon>
        <taxon>Fungi incertae sedis</taxon>
        <taxon>Mucoromycota</taxon>
        <taxon>Glomeromycotina</taxon>
        <taxon>Glomeromycetes</taxon>
        <taxon>Diversisporales</taxon>
        <taxon>Gigasporaceae</taxon>
        <taxon>Gigaspora</taxon>
    </lineage>
</organism>
<evidence type="ECO:0000256" key="3">
    <source>
        <dbReference type="ARBA" id="ARBA00006849"/>
    </source>
</evidence>
<evidence type="ECO:0000256" key="2">
    <source>
        <dbReference type="ARBA" id="ARBA00001974"/>
    </source>
</evidence>
<dbReference type="SUPFAM" id="SSF56003">
    <property type="entry name" value="Molybdenum cofactor-binding domain"/>
    <property type="match status" value="1"/>
</dbReference>
<dbReference type="PROSITE" id="PS00197">
    <property type="entry name" value="2FE2S_FER_1"/>
    <property type="match status" value="1"/>
</dbReference>
<dbReference type="InterPro" id="IPR008274">
    <property type="entry name" value="AldOxase/xan_DH_MoCoBD1"/>
</dbReference>
<dbReference type="Gene3D" id="3.30.365.10">
    <property type="entry name" value="Aldehyde oxidase/xanthine dehydrogenase, molybdopterin binding domain"/>
    <property type="match status" value="4"/>
</dbReference>
<dbReference type="SMART" id="SM01008">
    <property type="entry name" value="Ald_Xan_dh_C"/>
    <property type="match status" value="1"/>
</dbReference>
<dbReference type="InterPro" id="IPR037165">
    <property type="entry name" value="AldOxase/xan_DH_Mopterin-bd_sf"/>
</dbReference>
<dbReference type="PROSITE" id="PS51387">
    <property type="entry name" value="FAD_PCMH"/>
    <property type="match status" value="1"/>
</dbReference>
<dbReference type="PROSITE" id="PS51085">
    <property type="entry name" value="2FE2S_FER_2"/>
    <property type="match status" value="1"/>
</dbReference>
<evidence type="ECO:0000256" key="12">
    <source>
        <dbReference type="ARBA" id="ARBA00034078"/>
    </source>
</evidence>
<dbReference type="Pfam" id="PF20256">
    <property type="entry name" value="MoCoBD_2"/>
    <property type="match status" value="1"/>
</dbReference>
<comment type="cofactor">
    <cofactor evidence="1">
        <name>Mo-molybdopterin</name>
        <dbReference type="ChEBI" id="CHEBI:71302"/>
    </cofactor>
</comment>
<dbReference type="Gene3D" id="3.10.20.30">
    <property type="match status" value="1"/>
</dbReference>
<dbReference type="Pfam" id="PF01315">
    <property type="entry name" value="Ald_Xan_dh_C"/>
    <property type="match status" value="1"/>
</dbReference>
<dbReference type="SUPFAM" id="SSF47741">
    <property type="entry name" value="CO dehydrogenase ISP C-domain like"/>
    <property type="match status" value="1"/>
</dbReference>
<name>A0ABN7UWW0_GIGMA</name>
<dbReference type="InterPro" id="IPR022407">
    <property type="entry name" value="OxRdtase_Mopterin_BS"/>
</dbReference>
<feature type="non-terminal residue" evidence="15">
    <location>
        <position position="1297"/>
    </location>
</feature>
<dbReference type="PIRSF" id="PIRSF000127">
    <property type="entry name" value="Xanthine_DH"/>
    <property type="match status" value="1"/>
</dbReference>
<keyword evidence="11" id="KW-0411">Iron-sulfur</keyword>
<evidence type="ECO:0000256" key="8">
    <source>
        <dbReference type="ARBA" id="ARBA00022827"/>
    </source>
</evidence>
<dbReference type="InterPro" id="IPR016169">
    <property type="entry name" value="FAD-bd_PCMH_sub2"/>
</dbReference>
<evidence type="ECO:0000256" key="11">
    <source>
        <dbReference type="ARBA" id="ARBA00023014"/>
    </source>
</evidence>
<dbReference type="Proteomes" id="UP000789901">
    <property type="component" value="Unassembled WGS sequence"/>
</dbReference>
<dbReference type="InterPro" id="IPR036856">
    <property type="entry name" value="Ald_Oxase/Xan_DH_a/b_sf"/>
</dbReference>
<dbReference type="InterPro" id="IPR036010">
    <property type="entry name" value="2Fe-2S_ferredoxin-like_sf"/>
</dbReference>
<dbReference type="Pfam" id="PF01799">
    <property type="entry name" value="Fer2_2"/>
    <property type="match status" value="1"/>
</dbReference>
<evidence type="ECO:0000256" key="7">
    <source>
        <dbReference type="ARBA" id="ARBA00022723"/>
    </source>
</evidence>
<dbReference type="InterPro" id="IPR012675">
    <property type="entry name" value="Beta-grasp_dom_sf"/>
</dbReference>
<comment type="caution">
    <text evidence="15">The sequence shown here is derived from an EMBL/GenBank/DDBJ whole genome shotgun (WGS) entry which is preliminary data.</text>
</comment>
<evidence type="ECO:0000256" key="10">
    <source>
        <dbReference type="ARBA" id="ARBA00023004"/>
    </source>
</evidence>
<keyword evidence="8" id="KW-0274">FAD</keyword>
<dbReference type="SUPFAM" id="SSF54665">
    <property type="entry name" value="CO dehydrogenase molybdoprotein N-domain-like"/>
    <property type="match status" value="1"/>
</dbReference>
<evidence type="ECO:0000256" key="9">
    <source>
        <dbReference type="ARBA" id="ARBA00023002"/>
    </source>
</evidence>
<dbReference type="SUPFAM" id="SSF56176">
    <property type="entry name" value="FAD-binding/transporter-associated domain-like"/>
    <property type="match status" value="1"/>
</dbReference>
<dbReference type="Gene3D" id="3.30.43.10">
    <property type="entry name" value="Uridine Diphospho-n-acetylenolpyruvylglucosamine Reductase, domain 2"/>
    <property type="match status" value="1"/>
</dbReference>
<dbReference type="EMBL" id="CAJVQB010006898">
    <property type="protein sequence ID" value="CAG8693530.1"/>
    <property type="molecule type" value="Genomic_DNA"/>
</dbReference>